<comment type="catalytic activity">
    <reaction evidence="1">
        <text>[protein]-peptidylproline (omega=180) = [protein]-peptidylproline (omega=0)</text>
        <dbReference type="Rhea" id="RHEA:16237"/>
        <dbReference type="Rhea" id="RHEA-COMP:10747"/>
        <dbReference type="Rhea" id="RHEA-COMP:10748"/>
        <dbReference type="ChEBI" id="CHEBI:83833"/>
        <dbReference type="ChEBI" id="CHEBI:83834"/>
        <dbReference type="EC" id="5.2.1.8"/>
    </reaction>
</comment>
<dbReference type="EMBL" id="JBHRTS010000001">
    <property type="protein sequence ID" value="MFC3193136.1"/>
    <property type="molecule type" value="Genomic_DNA"/>
</dbReference>
<evidence type="ECO:0000256" key="1">
    <source>
        <dbReference type="ARBA" id="ARBA00000971"/>
    </source>
</evidence>
<evidence type="ECO:0000313" key="10">
    <source>
        <dbReference type="Proteomes" id="UP001595533"/>
    </source>
</evidence>
<feature type="domain" description="PpiC" evidence="8">
    <location>
        <begin position="158"/>
        <end position="252"/>
    </location>
</feature>
<dbReference type="EC" id="5.2.1.8" evidence="3"/>
<accession>A0ABV7J901</accession>
<evidence type="ECO:0000256" key="3">
    <source>
        <dbReference type="ARBA" id="ARBA00013194"/>
    </source>
</evidence>
<evidence type="ECO:0000256" key="6">
    <source>
        <dbReference type="ARBA" id="ARBA00023235"/>
    </source>
</evidence>
<organism evidence="9 10">
    <name type="scientific">Marinicella sediminis</name>
    <dbReference type="NCBI Taxonomy" id="1792834"/>
    <lineage>
        <taxon>Bacteria</taxon>
        <taxon>Pseudomonadati</taxon>
        <taxon>Pseudomonadota</taxon>
        <taxon>Gammaproteobacteria</taxon>
        <taxon>Lysobacterales</taxon>
        <taxon>Marinicellaceae</taxon>
        <taxon>Marinicella</taxon>
    </lineage>
</organism>
<dbReference type="InterPro" id="IPR046357">
    <property type="entry name" value="PPIase_dom_sf"/>
</dbReference>
<dbReference type="Pfam" id="PF13145">
    <property type="entry name" value="Rotamase_2"/>
    <property type="match status" value="1"/>
</dbReference>
<comment type="similarity">
    <text evidence="2">Belongs to the PpiC/parvulin rotamase family.</text>
</comment>
<dbReference type="SUPFAM" id="SSF54534">
    <property type="entry name" value="FKBP-like"/>
    <property type="match status" value="1"/>
</dbReference>
<name>A0ABV7J901_9GAMM</name>
<gene>
    <name evidence="9" type="ORF">ACFODZ_02665</name>
</gene>
<keyword evidence="4" id="KW-0732">Signal</keyword>
<keyword evidence="5 7" id="KW-0697">Rotamase</keyword>
<dbReference type="InterPro" id="IPR050245">
    <property type="entry name" value="PrsA_foldase"/>
</dbReference>
<dbReference type="InterPro" id="IPR000297">
    <property type="entry name" value="PPIase_PpiC"/>
</dbReference>
<dbReference type="PROSITE" id="PS50198">
    <property type="entry name" value="PPIC_PPIASE_2"/>
    <property type="match status" value="1"/>
</dbReference>
<keyword evidence="6 7" id="KW-0413">Isomerase</keyword>
<proteinExistence type="inferred from homology"/>
<sequence>MMIIGLLLTSLFSQDTFLVKQGEVEVPLSDLDAYVYLLHESTRGGFADQHDQIEKNIYTILNVNIVYHYINQSELKNLDVFQEVIESINQETLSTDQAFIDKLDLDEQEMLNNVRQYKTKIEFYRTMLQHLNNTVDEQAVLTLAKEQYMVNKAQYEVPEIRDLSVIVLPADQSELAQQLLSEVKGQDIDGFHQQAAKHSVDPSTQINQGNWGEFKKMHFNYAFADDVYSSPEGVVPQLLEDKDYVYIVRVNDIQAGYTQAFEDVKEQLIKKVKGNTVVRQFQNIINTQAVNQLEVNPELVAHVFDRYKVFAD</sequence>
<evidence type="ECO:0000259" key="8">
    <source>
        <dbReference type="PROSITE" id="PS50198"/>
    </source>
</evidence>
<dbReference type="PANTHER" id="PTHR47245:SF1">
    <property type="entry name" value="FOLDASE PROTEIN PRSA"/>
    <property type="match status" value="1"/>
</dbReference>
<evidence type="ECO:0000256" key="7">
    <source>
        <dbReference type="PROSITE-ProRule" id="PRU00278"/>
    </source>
</evidence>
<keyword evidence="10" id="KW-1185">Reference proteome</keyword>
<dbReference type="GO" id="GO:0016853">
    <property type="term" value="F:isomerase activity"/>
    <property type="evidence" value="ECO:0007669"/>
    <property type="project" value="UniProtKB-KW"/>
</dbReference>
<comment type="caution">
    <text evidence="9">The sequence shown here is derived from an EMBL/GenBank/DDBJ whole genome shotgun (WGS) entry which is preliminary data.</text>
</comment>
<evidence type="ECO:0000256" key="2">
    <source>
        <dbReference type="ARBA" id="ARBA00007656"/>
    </source>
</evidence>
<protein>
    <recommendedName>
        <fullName evidence="3">peptidylprolyl isomerase</fullName>
        <ecNumber evidence="3">5.2.1.8</ecNumber>
    </recommendedName>
</protein>
<dbReference type="RefSeq" id="WP_077409787.1">
    <property type="nucleotide sequence ID" value="NZ_JBHRTS010000001.1"/>
</dbReference>
<evidence type="ECO:0000256" key="4">
    <source>
        <dbReference type="ARBA" id="ARBA00022729"/>
    </source>
</evidence>
<dbReference type="Proteomes" id="UP001595533">
    <property type="component" value="Unassembled WGS sequence"/>
</dbReference>
<evidence type="ECO:0000313" key="9">
    <source>
        <dbReference type="EMBL" id="MFC3193136.1"/>
    </source>
</evidence>
<evidence type="ECO:0000256" key="5">
    <source>
        <dbReference type="ARBA" id="ARBA00023110"/>
    </source>
</evidence>
<dbReference type="PANTHER" id="PTHR47245">
    <property type="entry name" value="PEPTIDYLPROLYL ISOMERASE"/>
    <property type="match status" value="1"/>
</dbReference>
<reference evidence="10" key="1">
    <citation type="journal article" date="2019" name="Int. J. Syst. Evol. Microbiol.">
        <title>The Global Catalogue of Microorganisms (GCM) 10K type strain sequencing project: providing services to taxonomists for standard genome sequencing and annotation.</title>
        <authorList>
            <consortium name="The Broad Institute Genomics Platform"/>
            <consortium name="The Broad Institute Genome Sequencing Center for Infectious Disease"/>
            <person name="Wu L."/>
            <person name="Ma J."/>
        </authorList>
    </citation>
    <scope>NUCLEOTIDE SEQUENCE [LARGE SCALE GENOMIC DNA]</scope>
    <source>
        <strain evidence="10">KCTC 42953</strain>
    </source>
</reference>
<dbReference type="Gene3D" id="3.10.50.40">
    <property type="match status" value="1"/>
</dbReference>